<gene>
    <name evidence="1" type="ORF">BDR25DRAFT_310001</name>
</gene>
<dbReference type="EMBL" id="MU003494">
    <property type="protein sequence ID" value="KAF2476646.1"/>
    <property type="molecule type" value="Genomic_DNA"/>
</dbReference>
<reference evidence="1" key="1">
    <citation type="journal article" date="2020" name="Stud. Mycol.">
        <title>101 Dothideomycetes genomes: a test case for predicting lifestyles and emergence of pathogens.</title>
        <authorList>
            <person name="Haridas S."/>
            <person name="Albert R."/>
            <person name="Binder M."/>
            <person name="Bloem J."/>
            <person name="Labutti K."/>
            <person name="Salamov A."/>
            <person name="Andreopoulos B."/>
            <person name="Baker S."/>
            <person name="Barry K."/>
            <person name="Bills G."/>
            <person name="Bluhm B."/>
            <person name="Cannon C."/>
            <person name="Castanera R."/>
            <person name="Culley D."/>
            <person name="Daum C."/>
            <person name="Ezra D."/>
            <person name="Gonzalez J."/>
            <person name="Henrissat B."/>
            <person name="Kuo A."/>
            <person name="Liang C."/>
            <person name="Lipzen A."/>
            <person name="Lutzoni F."/>
            <person name="Magnuson J."/>
            <person name="Mondo S."/>
            <person name="Nolan M."/>
            <person name="Ohm R."/>
            <person name="Pangilinan J."/>
            <person name="Park H.-J."/>
            <person name="Ramirez L."/>
            <person name="Alfaro M."/>
            <person name="Sun H."/>
            <person name="Tritt A."/>
            <person name="Yoshinaga Y."/>
            <person name="Zwiers L.-H."/>
            <person name="Turgeon B."/>
            <person name="Goodwin S."/>
            <person name="Spatafora J."/>
            <person name="Crous P."/>
            <person name="Grigoriev I."/>
        </authorList>
    </citation>
    <scope>NUCLEOTIDE SEQUENCE</scope>
    <source>
        <strain evidence="1">ATCC 200398</strain>
    </source>
</reference>
<keyword evidence="2" id="KW-1185">Reference proteome</keyword>
<evidence type="ECO:0000313" key="1">
    <source>
        <dbReference type="EMBL" id="KAF2476646.1"/>
    </source>
</evidence>
<dbReference type="Proteomes" id="UP000799755">
    <property type="component" value="Unassembled WGS sequence"/>
</dbReference>
<sequence>MPPIDEPTIQRYIQSTTAVDANDLPESDRNCPICREPYGRWGRNHLPIRAGEEYPVRVLSENPNTLCRHVFGTQCLGNHFRCGGPWATRCPICREIWFRPLEGWPLANAPVALTPSALTPAARAPAATGEHNLAPVRINLPLHYNLRIMGAPEPVPIHDAPEVVQGPQTDPEDSPPLPQEHGLSNRGRLHRTLGFLERMLPEFEIDDWDEETTQRVSQLDIAVERLWMQLEDVRRRRSG</sequence>
<protein>
    <submittedName>
        <fullName evidence="1">Uncharacterized protein</fullName>
    </submittedName>
</protein>
<proteinExistence type="predicted"/>
<evidence type="ECO:0000313" key="2">
    <source>
        <dbReference type="Proteomes" id="UP000799755"/>
    </source>
</evidence>
<comment type="caution">
    <text evidence="1">The sequence shown here is derived from an EMBL/GenBank/DDBJ whole genome shotgun (WGS) entry which is preliminary data.</text>
</comment>
<name>A0ACB6RDU1_9PLEO</name>
<accession>A0ACB6RDU1</accession>
<organism evidence="1 2">
    <name type="scientific">Lindgomyces ingoldianus</name>
    <dbReference type="NCBI Taxonomy" id="673940"/>
    <lineage>
        <taxon>Eukaryota</taxon>
        <taxon>Fungi</taxon>
        <taxon>Dikarya</taxon>
        <taxon>Ascomycota</taxon>
        <taxon>Pezizomycotina</taxon>
        <taxon>Dothideomycetes</taxon>
        <taxon>Pleosporomycetidae</taxon>
        <taxon>Pleosporales</taxon>
        <taxon>Lindgomycetaceae</taxon>
        <taxon>Lindgomyces</taxon>
    </lineage>
</organism>